<dbReference type="EMBL" id="JAOPJF010000051">
    <property type="protein sequence ID" value="KAK1142355.1"/>
    <property type="molecule type" value="Genomic_DNA"/>
</dbReference>
<proteinExistence type="predicted"/>
<dbReference type="Proteomes" id="UP001177260">
    <property type="component" value="Unassembled WGS sequence"/>
</dbReference>
<evidence type="ECO:0000313" key="2">
    <source>
        <dbReference type="Proteomes" id="UP001177260"/>
    </source>
</evidence>
<sequence>MEDVLYSSGGLAVRYAVTAGYTVVTTSSPQNREFVESLDPAYTIDHTAPAETIAEELRSQGPVDRIFDTIGLPPVANSLVKYISSIGGGKYNSLIPPIGGEDPVPDNVERLYAPYSWALEEEANGEIARWLFGEYLPDGLHSSLAVPTRAQVVEGGLDNAQHALDLMAQNAMSGHKLVLNPWASGAFTAPLYLFKEPEEHESGDAAKGAVKDLSCGTVVFEQEVTQALVVFES</sequence>
<accession>A0ACC3AX62</accession>
<evidence type="ECO:0000313" key="1">
    <source>
        <dbReference type="EMBL" id="KAK1142355.1"/>
    </source>
</evidence>
<reference evidence="1 2" key="1">
    <citation type="journal article" date="2023" name="ACS Omega">
        <title>Identification of the Neoaspergillic Acid Biosynthesis Gene Cluster by Establishing an In Vitro CRISPR-Ribonucleoprotein Genetic System in Aspergillus melleus.</title>
        <authorList>
            <person name="Yuan B."/>
            <person name="Grau M.F."/>
            <person name="Murata R.M."/>
            <person name="Torok T."/>
            <person name="Venkateswaran K."/>
            <person name="Stajich J.E."/>
            <person name="Wang C.C.C."/>
        </authorList>
    </citation>
    <scope>NUCLEOTIDE SEQUENCE [LARGE SCALE GENOMIC DNA]</scope>
    <source>
        <strain evidence="1 2">IMV 1140</strain>
    </source>
</reference>
<protein>
    <submittedName>
        <fullName evidence="1">Uncharacterized protein</fullName>
    </submittedName>
</protein>
<gene>
    <name evidence="1" type="ORF">N8T08_007907</name>
</gene>
<keyword evidence="2" id="KW-1185">Reference proteome</keyword>
<name>A0ACC3AX62_9EURO</name>
<comment type="caution">
    <text evidence="1">The sequence shown here is derived from an EMBL/GenBank/DDBJ whole genome shotgun (WGS) entry which is preliminary data.</text>
</comment>
<organism evidence="1 2">
    <name type="scientific">Aspergillus melleus</name>
    <dbReference type="NCBI Taxonomy" id="138277"/>
    <lineage>
        <taxon>Eukaryota</taxon>
        <taxon>Fungi</taxon>
        <taxon>Dikarya</taxon>
        <taxon>Ascomycota</taxon>
        <taxon>Pezizomycotina</taxon>
        <taxon>Eurotiomycetes</taxon>
        <taxon>Eurotiomycetidae</taxon>
        <taxon>Eurotiales</taxon>
        <taxon>Aspergillaceae</taxon>
        <taxon>Aspergillus</taxon>
        <taxon>Aspergillus subgen. Circumdati</taxon>
    </lineage>
</organism>